<gene>
    <name evidence="2" type="ORF">DVK44_12680</name>
</gene>
<evidence type="ECO:0000313" key="3">
    <source>
        <dbReference type="Proteomes" id="UP000253868"/>
    </source>
</evidence>
<proteinExistence type="predicted"/>
<dbReference type="OrthoDB" id="4299856at2"/>
<dbReference type="Proteomes" id="UP000253868">
    <property type="component" value="Chromosome"/>
</dbReference>
<reference evidence="3" key="1">
    <citation type="submission" date="2018-07" db="EMBL/GenBank/DDBJ databases">
        <authorList>
            <person name="Zhao J."/>
        </authorList>
    </citation>
    <scope>NUCLEOTIDE SEQUENCE [LARGE SCALE GENOMIC DNA]</scope>
    <source>
        <strain evidence="3">GSSD-12</strain>
    </source>
</reference>
<dbReference type="AlphaFoldDB" id="A0A345HP01"/>
<sequence>MTGVAPGIALRLNANRPEPARTDDGNEWSYGRCWLWCGQVHTPVLWLGTAQTAGGVAAPFTVCGPCVQALHDAIWDHAMTMDRRAVARAAAAGGGGPQPWGAPAPAP</sequence>
<evidence type="ECO:0000256" key="1">
    <source>
        <dbReference type="SAM" id="MobiDB-lite"/>
    </source>
</evidence>
<dbReference type="EMBL" id="CP031194">
    <property type="protein sequence ID" value="AXG78425.1"/>
    <property type="molecule type" value="Genomic_DNA"/>
</dbReference>
<organism evidence="2 3">
    <name type="scientific">Streptomyces paludis</name>
    <dbReference type="NCBI Taxonomy" id="2282738"/>
    <lineage>
        <taxon>Bacteria</taxon>
        <taxon>Bacillati</taxon>
        <taxon>Actinomycetota</taxon>
        <taxon>Actinomycetes</taxon>
        <taxon>Kitasatosporales</taxon>
        <taxon>Streptomycetaceae</taxon>
        <taxon>Streptomyces</taxon>
    </lineage>
</organism>
<feature type="region of interest" description="Disordered" evidence="1">
    <location>
        <begin position="88"/>
        <end position="107"/>
    </location>
</feature>
<name>A0A345HP01_9ACTN</name>
<keyword evidence="3" id="KW-1185">Reference proteome</keyword>
<evidence type="ECO:0000313" key="2">
    <source>
        <dbReference type="EMBL" id="AXG78425.1"/>
    </source>
</evidence>
<accession>A0A345HP01</accession>
<dbReference type="KEGG" id="spad:DVK44_12680"/>
<protein>
    <submittedName>
        <fullName evidence="2">Uncharacterized protein</fullName>
    </submittedName>
</protein>